<evidence type="ECO:0000256" key="1">
    <source>
        <dbReference type="SAM" id="SignalP"/>
    </source>
</evidence>
<evidence type="ECO:0000313" key="2">
    <source>
        <dbReference type="EMBL" id="KAJ2902795.1"/>
    </source>
</evidence>
<reference evidence="2" key="1">
    <citation type="submission" date="2022-07" db="EMBL/GenBank/DDBJ databases">
        <title>Draft genome sequence of Zalerion maritima ATCC 34329, a (micro)plastics degrading marine fungus.</title>
        <authorList>
            <person name="Paco A."/>
            <person name="Goncalves M.F.M."/>
            <person name="Rocha-Santos T.A.P."/>
            <person name="Alves A."/>
        </authorList>
    </citation>
    <scope>NUCLEOTIDE SEQUENCE</scope>
    <source>
        <strain evidence="2">ATCC 34329</strain>
    </source>
</reference>
<accession>A0AAD5S033</accession>
<feature type="signal peptide" evidence="1">
    <location>
        <begin position="1"/>
        <end position="23"/>
    </location>
</feature>
<dbReference type="EMBL" id="JAKWBI020000101">
    <property type="protein sequence ID" value="KAJ2902795.1"/>
    <property type="molecule type" value="Genomic_DNA"/>
</dbReference>
<comment type="caution">
    <text evidence="2">The sequence shown here is derived from an EMBL/GenBank/DDBJ whole genome shotgun (WGS) entry which is preliminary data.</text>
</comment>
<dbReference type="AlphaFoldDB" id="A0AAD5S033"/>
<protein>
    <submittedName>
        <fullName evidence="2">Uncharacterized protein</fullName>
    </submittedName>
</protein>
<gene>
    <name evidence="2" type="ORF">MKZ38_000076</name>
</gene>
<evidence type="ECO:0000313" key="3">
    <source>
        <dbReference type="Proteomes" id="UP001201980"/>
    </source>
</evidence>
<dbReference type="Proteomes" id="UP001201980">
    <property type="component" value="Unassembled WGS sequence"/>
</dbReference>
<organism evidence="2 3">
    <name type="scientific">Zalerion maritima</name>
    <dbReference type="NCBI Taxonomy" id="339359"/>
    <lineage>
        <taxon>Eukaryota</taxon>
        <taxon>Fungi</taxon>
        <taxon>Dikarya</taxon>
        <taxon>Ascomycota</taxon>
        <taxon>Pezizomycotina</taxon>
        <taxon>Sordariomycetes</taxon>
        <taxon>Lulworthiomycetidae</taxon>
        <taxon>Lulworthiales</taxon>
        <taxon>Lulworthiaceae</taxon>
        <taxon>Zalerion</taxon>
    </lineage>
</organism>
<keyword evidence="3" id="KW-1185">Reference proteome</keyword>
<sequence>MMHILSPISHLLAVLSMVSSALAGRKILYPLEMAGLEPAIAEENGYEIVAVTEHEWRKMSPGHFASFDAIIIGDPFCKSEMPTFIKETTDSWGPAVTGNIMISGNSPSAVAQRKVKAAEEFVASALNFVANIQGATGLYFSLSCYYKEHVGQPRIVEELSFFGSFTAYSNNGKKAPSVHLEASHPSLEGLSEDVLGGWENASDDVSARDAYFNKYPDSGVLGFEALAIRPTSEDHPMAMRFRDGVFGLPYILTRAATPQLCGDGSVQKVWKEERDEGSQRKGQPDSLCNRSSKCKFGVAPTAEARIVTTTDENGLPLVTEEPDEIVQVEILRISTSRLPEPTDETVGIEIVEYAGVVKSTNADDGKSTSIPFRK</sequence>
<proteinExistence type="predicted"/>
<feature type="chain" id="PRO_5042166699" evidence="1">
    <location>
        <begin position="24"/>
        <end position="374"/>
    </location>
</feature>
<keyword evidence="1" id="KW-0732">Signal</keyword>
<name>A0AAD5S033_9PEZI</name>